<protein>
    <submittedName>
        <fullName evidence="1">Uncharacterized protein</fullName>
    </submittedName>
</protein>
<dbReference type="Proteomes" id="UP000030848">
    <property type="component" value="Unassembled WGS sequence"/>
</dbReference>
<comment type="caution">
    <text evidence="1">The sequence shown here is derived from an EMBL/GenBank/DDBJ whole genome shotgun (WGS) entry which is preliminary data.</text>
</comment>
<sequence length="61" mass="6421">MVGCPALRHRPGWAHVAARCSAAAGEGVPQGAGGVVKRGWSDALLRDTDRVRVSRKVLEVS</sequence>
<name>A0A837DDJ0_9PSEU</name>
<dbReference type="EMBL" id="JRZE01000001">
    <property type="protein sequence ID" value="KHF45943.1"/>
    <property type="molecule type" value="Genomic_DNA"/>
</dbReference>
<gene>
    <name evidence="1" type="ORF">MINT15_02440</name>
</gene>
<proteinExistence type="predicted"/>
<accession>A0A837DDJ0</accession>
<dbReference type="AlphaFoldDB" id="A0A837DDJ0"/>
<evidence type="ECO:0000313" key="1">
    <source>
        <dbReference type="EMBL" id="KHF45943.1"/>
    </source>
</evidence>
<reference evidence="1 2" key="1">
    <citation type="submission" date="2014-10" db="EMBL/GenBank/DDBJ databases">
        <title>Genome sequence of Micropolyspora internatus JCM3315.</title>
        <authorList>
            <person name="Shin S.-K."/>
            <person name="Yi H."/>
        </authorList>
    </citation>
    <scope>NUCLEOTIDE SEQUENCE [LARGE SCALE GENOMIC DNA]</scope>
    <source>
        <strain evidence="1 2">JCM 3315</strain>
    </source>
</reference>
<organism evidence="1 2">
    <name type="scientific">Saccharomonospora viridis</name>
    <dbReference type="NCBI Taxonomy" id="1852"/>
    <lineage>
        <taxon>Bacteria</taxon>
        <taxon>Bacillati</taxon>
        <taxon>Actinomycetota</taxon>
        <taxon>Actinomycetes</taxon>
        <taxon>Pseudonocardiales</taxon>
        <taxon>Pseudonocardiaceae</taxon>
        <taxon>Saccharomonospora</taxon>
    </lineage>
</organism>
<evidence type="ECO:0000313" key="2">
    <source>
        <dbReference type="Proteomes" id="UP000030848"/>
    </source>
</evidence>